<proteinExistence type="predicted"/>
<dbReference type="GO" id="GO:0008199">
    <property type="term" value="F:ferric iron binding"/>
    <property type="evidence" value="ECO:0007669"/>
    <property type="project" value="InterPro"/>
</dbReference>
<organism evidence="1">
    <name type="scientific">marine sediment metagenome</name>
    <dbReference type="NCBI Taxonomy" id="412755"/>
    <lineage>
        <taxon>unclassified sequences</taxon>
        <taxon>metagenomes</taxon>
        <taxon>ecological metagenomes</taxon>
    </lineage>
</organism>
<sequence length="127" mass="13692">AGDTSIELETGDGALFPSLGAGEQFLAIIIEGSKSEWITVTDRAGDILTAVRSASPQSFDAGADIELRMSGEILELFFQKGENRVVTSDPDGSLAANYFGEEVYNSVNGKWWKHKSSTAWLEMGITD</sequence>
<name>X0ZBT0_9ZZZZ</name>
<dbReference type="InterPro" id="IPR036524">
    <property type="entry name" value="Frataxin/CyaY_sf"/>
</dbReference>
<reference evidence="1" key="1">
    <citation type="journal article" date="2014" name="Front. Microbiol.">
        <title>High frequency of phylogenetically diverse reductive dehalogenase-homologous genes in deep subseafloor sedimentary metagenomes.</title>
        <authorList>
            <person name="Kawai M."/>
            <person name="Futagami T."/>
            <person name="Toyoda A."/>
            <person name="Takaki Y."/>
            <person name="Nishi S."/>
            <person name="Hori S."/>
            <person name="Arai W."/>
            <person name="Tsubouchi T."/>
            <person name="Morono Y."/>
            <person name="Uchiyama I."/>
            <person name="Ito T."/>
            <person name="Fujiyama A."/>
            <person name="Inagaki F."/>
            <person name="Takami H."/>
        </authorList>
    </citation>
    <scope>NUCLEOTIDE SEQUENCE</scope>
    <source>
        <strain evidence="1">Expedition CK06-06</strain>
    </source>
</reference>
<dbReference type="GO" id="GO:0016226">
    <property type="term" value="P:iron-sulfur cluster assembly"/>
    <property type="evidence" value="ECO:0007669"/>
    <property type="project" value="InterPro"/>
</dbReference>
<dbReference type="AlphaFoldDB" id="X0ZBT0"/>
<accession>X0ZBT0</accession>
<dbReference type="EMBL" id="BARS01050167">
    <property type="protein sequence ID" value="GAG45861.1"/>
    <property type="molecule type" value="Genomic_DNA"/>
</dbReference>
<feature type="non-terminal residue" evidence="1">
    <location>
        <position position="1"/>
    </location>
</feature>
<gene>
    <name evidence="1" type="ORF">S01H1_74940</name>
</gene>
<comment type="caution">
    <text evidence="1">The sequence shown here is derived from an EMBL/GenBank/DDBJ whole genome shotgun (WGS) entry which is preliminary data.</text>
</comment>
<evidence type="ECO:0000313" key="1">
    <source>
        <dbReference type="EMBL" id="GAG45861.1"/>
    </source>
</evidence>
<dbReference type="SUPFAM" id="SSF55387">
    <property type="entry name" value="Frataxin/Nqo15-like"/>
    <property type="match status" value="1"/>
</dbReference>
<protein>
    <submittedName>
        <fullName evidence="1">Uncharacterized protein</fullName>
    </submittedName>
</protein>